<dbReference type="NCBIfam" id="NF009372">
    <property type="entry name" value="PRK12735.1"/>
    <property type="match status" value="1"/>
</dbReference>
<dbReference type="InterPro" id="IPR031157">
    <property type="entry name" value="G_TR_CS"/>
</dbReference>
<evidence type="ECO:0000313" key="12">
    <source>
        <dbReference type="EMBL" id="TDD71909.1"/>
    </source>
</evidence>
<feature type="binding site" evidence="10">
    <location>
        <position position="26"/>
    </location>
    <ligand>
        <name>Mg(2+)</name>
        <dbReference type="ChEBI" id="CHEBI:18420"/>
    </ligand>
</feature>
<keyword evidence="6 10" id="KW-0460">Magnesium</keyword>
<dbReference type="EMBL" id="SMLB01000004">
    <property type="protein sequence ID" value="TDD71909.1"/>
    <property type="molecule type" value="Genomic_DNA"/>
</dbReference>
<comment type="caution">
    <text evidence="12">The sequence shown here is derived from an EMBL/GenBank/DDBJ whole genome shotgun (WGS) entry which is preliminary data.</text>
</comment>
<evidence type="ECO:0000256" key="1">
    <source>
        <dbReference type="ARBA" id="ARBA00007249"/>
    </source>
</evidence>
<keyword evidence="3 10" id="KW-0547">Nucleotide-binding</keyword>
<dbReference type="SUPFAM" id="SSF52540">
    <property type="entry name" value="P-loop containing nucleoside triphosphate hydrolases"/>
    <property type="match status" value="1"/>
</dbReference>
<dbReference type="InterPro" id="IPR041709">
    <property type="entry name" value="EF-Tu_GTP-bd"/>
</dbReference>
<feature type="binding site" evidence="10">
    <location>
        <begin position="138"/>
        <end position="141"/>
    </location>
    <ligand>
        <name>GTP</name>
        <dbReference type="ChEBI" id="CHEBI:37565"/>
    </ligand>
</feature>
<evidence type="ECO:0000256" key="8">
    <source>
        <dbReference type="ARBA" id="ARBA00023134"/>
    </source>
</evidence>
<sequence length="398" mass="43922">MAKAKFERTKPHVNIGTIGHVDHGKTTLTAAITKVLHDKYPDLNETFAFDDIDKAPEEKQRGITINIAHVEYQTDKRHYAHVDAPGHADYIKNMITGAAQMDGAILVVAATDGPMPQTKEHVLLARQVGVPYILVALNKADMVDDEEILELVELEVRELLSEYEFPGDDVPVVKVSALKALEGDPEWVKTVEDLMEAVDENVPDPVRDIEKPFLMPIEDVFTITGRGTVVTGRVERGVLKANEEVELVGIRPGPAQKTTVTAVEMFRKTLDEARAGENVGLLLRGTKREDVERGMVAVKPGSNTPHTDFEAQVYILSKDEGGRHTPFFNNYRPQFYFRTTDVTGVVTLPEGTEMVMPGDNTSMTVELIQPVAMEEGLKFAIREGGRTVGAGNVTKILK</sequence>
<dbReference type="InterPro" id="IPR009001">
    <property type="entry name" value="Transl_elong_EF1A/Init_IF2_C"/>
</dbReference>
<dbReference type="OrthoDB" id="9803139at2"/>
<dbReference type="GO" id="GO:0003924">
    <property type="term" value="F:GTPase activity"/>
    <property type="evidence" value="ECO:0007669"/>
    <property type="project" value="UniProtKB-UniRule"/>
</dbReference>
<dbReference type="Pfam" id="PF00009">
    <property type="entry name" value="GTP_EFTU"/>
    <property type="match status" value="1"/>
</dbReference>
<dbReference type="PRINTS" id="PR00315">
    <property type="entry name" value="ELONGATNFCT"/>
</dbReference>
<dbReference type="InterPro" id="IPR000795">
    <property type="entry name" value="T_Tr_GTP-bd_dom"/>
</dbReference>
<comment type="similarity">
    <text evidence="1 10">Belongs to the TRAFAC class translation factor GTPase superfamily. Classic translation factor GTPase family. EF-Tu/EF-1A subfamily.</text>
</comment>
<keyword evidence="5 10" id="KW-0378">Hydrolase</keyword>
<dbReference type="CDD" id="cd03707">
    <property type="entry name" value="EFTU_III"/>
    <property type="match status" value="1"/>
</dbReference>
<dbReference type="FunFam" id="3.40.50.300:FF:000003">
    <property type="entry name" value="Elongation factor Tu"/>
    <property type="match status" value="1"/>
</dbReference>
<dbReference type="InterPro" id="IPR033720">
    <property type="entry name" value="EFTU_2"/>
</dbReference>
<evidence type="ECO:0000256" key="2">
    <source>
        <dbReference type="ARBA" id="ARBA00022490"/>
    </source>
</evidence>
<dbReference type="PANTHER" id="PTHR43721:SF22">
    <property type="entry name" value="ELONGATION FACTOR TU, MITOCHONDRIAL"/>
    <property type="match status" value="1"/>
</dbReference>
<organism evidence="12 13">
    <name type="scientific">Jiangella aurantiaca</name>
    <dbReference type="NCBI Taxonomy" id="2530373"/>
    <lineage>
        <taxon>Bacteria</taxon>
        <taxon>Bacillati</taxon>
        <taxon>Actinomycetota</taxon>
        <taxon>Actinomycetes</taxon>
        <taxon>Jiangellales</taxon>
        <taxon>Jiangellaceae</taxon>
        <taxon>Jiangella</taxon>
    </lineage>
</organism>
<dbReference type="Gene3D" id="2.40.30.10">
    <property type="entry name" value="Translation factors"/>
    <property type="match status" value="2"/>
</dbReference>
<protein>
    <recommendedName>
        <fullName evidence="9 10">Elongation factor Tu</fullName>
        <shortName evidence="10">EF-Tu</shortName>
        <ecNumber evidence="10">3.6.5.3</ecNumber>
    </recommendedName>
</protein>
<keyword evidence="8 10" id="KW-0342">GTP-binding</keyword>
<accession>A0A4R5AKA8</accession>
<evidence type="ECO:0000256" key="5">
    <source>
        <dbReference type="ARBA" id="ARBA00022801"/>
    </source>
</evidence>
<dbReference type="GO" id="GO:0003746">
    <property type="term" value="F:translation elongation factor activity"/>
    <property type="evidence" value="ECO:0007669"/>
    <property type="project" value="UniProtKB-UniRule"/>
</dbReference>
<keyword evidence="7 10" id="KW-0648">Protein biosynthesis</keyword>
<dbReference type="PROSITE" id="PS00301">
    <property type="entry name" value="G_TR_1"/>
    <property type="match status" value="1"/>
</dbReference>
<evidence type="ECO:0000256" key="6">
    <source>
        <dbReference type="ARBA" id="ARBA00022842"/>
    </source>
</evidence>
<dbReference type="InterPro" id="IPR009000">
    <property type="entry name" value="Transl_B-barrel_sf"/>
</dbReference>
<dbReference type="Pfam" id="PF03143">
    <property type="entry name" value="GTP_EFTU_D3"/>
    <property type="match status" value="1"/>
</dbReference>
<feature type="domain" description="Tr-type G" evidence="11">
    <location>
        <begin position="10"/>
        <end position="206"/>
    </location>
</feature>
<dbReference type="InterPro" id="IPR004161">
    <property type="entry name" value="EFTu-like_2"/>
</dbReference>
<evidence type="ECO:0000256" key="4">
    <source>
        <dbReference type="ARBA" id="ARBA00022768"/>
    </source>
</evidence>
<keyword evidence="10" id="KW-0479">Metal-binding</keyword>
<evidence type="ECO:0000256" key="9">
    <source>
        <dbReference type="ARBA" id="ARBA00029554"/>
    </source>
</evidence>
<dbReference type="GO" id="GO:0005525">
    <property type="term" value="F:GTP binding"/>
    <property type="evidence" value="ECO:0007669"/>
    <property type="project" value="UniProtKB-UniRule"/>
</dbReference>
<dbReference type="CDD" id="cd01884">
    <property type="entry name" value="EF_Tu"/>
    <property type="match status" value="1"/>
</dbReference>
<dbReference type="HAMAP" id="MF_00118_B">
    <property type="entry name" value="EF_Tu_B"/>
    <property type="match status" value="1"/>
</dbReference>
<dbReference type="Proteomes" id="UP000295217">
    <property type="component" value="Unassembled WGS sequence"/>
</dbReference>
<dbReference type="Gene3D" id="3.40.50.300">
    <property type="entry name" value="P-loop containing nucleotide triphosphate hydrolases"/>
    <property type="match status" value="1"/>
</dbReference>
<dbReference type="NCBIfam" id="TIGR00231">
    <property type="entry name" value="small_GTP"/>
    <property type="match status" value="1"/>
</dbReference>
<dbReference type="NCBIfam" id="NF000766">
    <property type="entry name" value="PRK00049.1"/>
    <property type="match status" value="1"/>
</dbReference>
<dbReference type="FunFam" id="2.40.30.10:FF:000001">
    <property type="entry name" value="Elongation factor Tu"/>
    <property type="match status" value="1"/>
</dbReference>
<dbReference type="InterPro" id="IPR005225">
    <property type="entry name" value="Small_GTP-bd"/>
</dbReference>
<dbReference type="RefSeq" id="WP_132101760.1">
    <property type="nucleotide sequence ID" value="NZ_SMLB01000004.1"/>
</dbReference>
<dbReference type="AlphaFoldDB" id="A0A4R5AKA8"/>
<dbReference type="PROSITE" id="PS51722">
    <property type="entry name" value="G_TR_2"/>
    <property type="match status" value="1"/>
</dbReference>
<proteinExistence type="inferred from homology"/>
<feature type="binding site" evidence="10">
    <location>
        <begin position="19"/>
        <end position="26"/>
    </location>
    <ligand>
        <name>GTP</name>
        <dbReference type="ChEBI" id="CHEBI:37565"/>
    </ligand>
</feature>
<keyword evidence="2 10" id="KW-0963">Cytoplasm</keyword>
<name>A0A4R5AKA8_9ACTN</name>
<evidence type="ECO:0000256" key="3">
    <source>
        <dbReference type="ARBA" id="ARBA00022741"/>
    </source>
</evidence>
<reference evidence="12 13" key="1">
    <citation type="submission" date="2019-02" db="EMBL/GenBank/DDBJ databases">
        <title>Draft genome sequences of novel Actinobacteria.</title>
        <authorList>
            <person name="Sahin N."/>
            <person name="Ay H."/>
            <person name="Saygin H."/>
        </authorList>
    </citation>
    <scope>NUCLEOTIDE SEQUENCE [LARGE SCALE GENOMIC DNA]</scope>
    <source>
        <strain evidence="12 13">8K307</strain>
    </source>
</reference>
<dbReference type="InterPro" id="IPR027417">
    <property type="entry name" value="P-loop_NTPase"/>
</dbReference>
<evidence type="ECO:0000313" key="13">
    <source>
        <dbReference type="Proteomes" id="UP000295217"/>
    </source>
</evidence>
<evidence type="ECO:0000256" key="10">
    <source>
        <dbReference type="HAMAP-Rule" id="MF_00118"/>
    </source>
</evidence>
<comment type="subunit">
    <text evidence="10">Monomer.</text>
</comment>
<comment type="subcellular location">
    <subcellularLocation>
        <location evidence="10">Cytoplasm</location>
    </subcellularLocation>
</comment>
<keyword evidence="4 10" id="KW-0251">Elongation factor</keyword>
<dbReference type="NCBIfam" id="TIGR00485">
    <property type="entry name" value="EF-Tu"/>
    <property type="match status" value="1"/>
</dbReference>
<dbReference type="PANTHER" id="PTHR43721">
    <property type="entry name" value="ELONGATION FACTOR TU-RELATED"/>
    <property type="match status" value="1"/>
</dbReference>
<dbReference type="SUPFAM" id="SSF50447">
    <property type="entry name" value="Translation proteins"/>
    <property type="match status" value="1"/>
</dbReference>
<evidence type="ECO:0000256" key="7">
    <source>
        <dbReference type="ARBA" id="ARBA00022917"/>
    </source>
</evidence>
<feature type="binding site" evidence="10">
    <location>
        <begin position="83"/>
        <end position="87"/>
    </location>
    <ligand>
        <name>GTP</name>
        <dbReference type="ChEBI" id="CHEBI:37565"/>
    </ligand>
</feature>
<dbReference type="Pfam" id="PF03144">
    <property type="entry name" value="GTP_EFTU_D2"/>
    <property type="match status" value="1"/>
</dbReference>
<dbReference type="SUPFAM" id="SSF50465">
    <property type="entry name" value="EF-Tu/eEF-1alpha/eIF2-gamma C-terminal domain"/>
    <property type="match status" value="1"/>
</dbReference>
<dbReference type="InterPro" id="IPR004541">
    <property type="entry name" value="Transl_elong_EFTu/EF1A_bac/org"/>
</dbReference>
<evidence type="ECO:0000259" key="11">
    <source>
        <dbReference type="PROSITE" id="PS51722"/>
    </source>
</evidence>
<dbReference type="EC" id="3.6.5.3" evidence="10"/>
<dbReference type="InterPro" id="IPR050055">
    <property type="entry name" value="EF-Tu_GTPase"/>
</dbReference>
<dbReference type="CDD" id="cd03697">
    <property type="entry name" value="EFTU_II"/>
    <property type="match status" value="1"/>
</dbReference>
<gene>
    <name evidence="10 12" type="primary">tuf</name>
    <name evidence="12" type="ORF">E1262_04050</name>
</gene>
<comment type="function">
    <text evidence="10">GTP hydrolase that promotes the GTP-dependent binding of aminoacyl-tRNA to the A-site of ribosomes during protein biosynthesis.</text>
</comment>
<comment type="catalytic activity">
    <reaction evidence="10">
        <text>GTP + H2O = GDP + phosphate + H(+)</text>
        <dbReference type="Rhea" id="RHEA:19669"/>
        <dbReference type="ChEBI" id="CHEBI:15377"/>
        <dbReference type="ChEBI" id="CHEBI:15378"/>
        <dbReference type="ChEBI" id="CHEBI:37565"/>
        <dbReference type="ChEBI" id="CHEBI:43474"/>
        <dbReference type="ChEBI" id="CHEBI:58189"/>
        <dbReference type="EC" id="3.6.5.3"/>
    </reaction>
</comment>
<keyword evidence="13" id="KW-1185">Reference proteome</keyword>
<dbReference type="GO" id="GO:0000287">
    <property type="term" value="F:magnesium ion binding"/>
    <property type="evidence" value="ECO:0007669"/>
    <property type="project" value="UniProtKB-UniRule"/>
</dbReference>
<dbReference type="NCBIfam" id="NF009373">
    <property type="entry name" value="PRK12736.1"/>
    <property type="match status" value="1"/>
</dbReference>
<dbReference type="GO" id="GO:0005829">
    <property type="term" value="C:cytosol"/>
    <property type="evidence" value="ECO:0007669"/>
    <property type="project" value="TreeGrafter"/>
</dbReference>
<dbReference type="InterPro" id="IPR004160">
    <property type="entry name" value="Transl_elong_EFTu/EF1A_C"/>
</dbReference>